<sequence>MGNSLSLSKRSRTRMEPLPIETLFKLPSPIPSWPPGGGFAKGTMDLGGLEVSQATTFTKVWSALEGGPDNLGATFFRPSTPDGFSLLGYYCQPNNKSFSGWALVARAIENGALAPPTDYALVWSSQNPSKTLKQDGTGYVWLPLPPEGYNSVGYVVTGSPDKPSFDEVRCVRSDFTEQCENESSVWATDGFNVYNTRPVTRGTQATGVSVGTFSAITPPTVVSLRNKAFNSYSCMPNMPQIQALMKAYAPWIYFQPDEQYFPSSVNWYFKNGARLHQKDSGNAVPIEPNGSNIPQGGSDDGLYWLDLDEKAREAAIKGDLGSAESYLHVKPMLGGVFTDVAVWVFYPFNGPARAKVGPINVGLGKIGEHVGDWEHVTLRVSNLNGELRRVYYSEHSAGRWVEASEAEFKGEGNNVAAYASQNGHAFYPKAGLVLQGPSGGVVGIRNDAARGKYGMDTGERFSVVAAEHLGVVVEAPGWLDYRREWGPRIDYDVDKEVGKVVRFLPGKVREKVEKLVKGLPREVLGEEGPTGPKMKRNWDGDEI</sequence>
<keyword evidence="3" id="KW-1185">Reference proteome</keyword>
<dbReference type="AlphaFoldDB" id="A0AAV9A5Q3"/>
<protein>
    <recommendedName>
        <fullName evidence="4">Vacuolar protein sorting-associated protein 62</fullName>
    </recommendedName>
</protein>
<evidence type="ECO:0000313" key="3">
    <source>
        <dbReference type="Proteomes" id="UP001179952"/>
    </source>
</evidence>
<dbReference type="Proteomes" id="UP001179952">
    <property type="component" value="Unassembled WGS sequence"/>
</dbReference>
<dbReference type="PANTHER" id="PTHR48152:SF3">
    <property type="entry name" value="DUF946 FAMILY PROTEIN (DUF946)"/>
    <property type="match status" value="1"/>
</dbReference>
<name>A0AAV9A5Q3_ACOGR</name>
<reference evidence="2" key="2">
    <citation type="submission" date="2023-06" db="EMBL/GenBank/DDBJ databases">
        <authorList>
            <person name="Ma L."/>
            <person name="Liu K.-W."/>
            <person name="Li Z."/>
            <person name="Hsiao Y.-Y."/>
            <person name="Qi Y."/>
            <person name="Fu T."/>
            <person name="Tang G."/>
            <person name="Zhang D."/>
            <person name="Sun W.-H."/>
            <person name="Liu D.-K."/>
            <person name="Li Y."/>
            <person name="Chen G.-Z."/>
            <person name="Liu X.-D."/>
            <person name="Liao X.-Y."/>
            <person name="Jiang Y.-T."/>
            <person name="Yu X."/>
            <person name="Hao Y."/>
            <person name="Huang J."/>
            <person name="Zhao X.-W."/>
            <person name="Ke S."/>
            <person name="Chen Y.-Y."/>
            <person name="Wu W.-L."/>
            <person name="Hsu J.-L."/>
            <person name="Lin Y.-F."/>
            <person name="Huang M.-D."/>
            <person name="Li C.-Y."/>
            <person name="Huang L."/>
            <person name="Wang Z.-W."/>
            <person name="Zhao X."/>
            <person name="Zhong W.-Y."/>
            <person name="Peng D.-H."/>
            <person name="Ahmad S."/>
            <person name="Lan S."/>
            <person name="Zhang J.-S."/>
            <person name="Tsai W.-C."/>
            <person name="Van De Peer Y."/>
            <person name="Liu Z.-J."/>
        </authorList>
    </citation>
    <scope>NUCLEOTIDE SEQUENCE</scope>
    <source>
        <strain evidence="2">SCP</strain>
        <tissue evidence="2">Leaves</tissue>
    </source>
</reference>
<dbReference type="Pfam" id="PF06101">
    <property type="entry name" value="Vps62"/>
    <property type="match status" value="1"/>
</dbReference>
<gene>
    <name evidence="2" type="ORF">QJS04_geneDACA010171</name>
</gene>
<feature type="region of interest" description="Disordered" evidence="1">
    <location>
        <begin position="523"/>
        <end position="543"/>
    </location>
</feature>
<dbReference type="PANTHER" id="PTHR48152">
    <property type="entry name" value="F1C9.34 PROTEIN"/>
    <property type="match status" value="1"/>
</dbReference>
<accession>A0AAV9A5Q3</accession>
<evidence type="ECO:0008006" key="4">
    <source>
        <dbReference type="Google" id="ProtNLM"/>
    </source>
</evidence>
<reference evidence="2" key="1">
    <citation type="journal article" date="2023" name="Nat. Commun.">
        <title>Diploid and tetraploid genomes of Acorus and the evolution of monocots.</title>
        <authorList>
            <person name="Ma L."/>
            <person name="Liu K.W."/>
            <person name="Li Z."/>
            <person name="Hsiao Y.Y."/>
            <person name="Qi Y."/>
            <person name="Fu T."/>
            <person name="Tang G.D."/>
            <person name="Zhang D."/>
            <person name="Sun W.H."/>
            <person name="Liu D.K."/>
            <person name="Li Y."/>
            <person name="Chen G.Z."/>
            <person name="Liu X.D."/>
            <person name="Liao X.Y."/>
            <person name="Jiang Y.T."/>
            <person name="Yu X."/>
            <person name="Hao Y."/>
            <person name="Huang J."/>
            <person name="Zhao X.W."/>
            <person name="Ke S."/>
            <person name="Chen Y.Y."/>
            <person name="Wu W.L."/>
            <person name="Hsu J.L."/>
            <person name="Lin Y.F."/>
            <person name="Huang M.D."/>
            <person name="Li C.Y."/>
            <person name="Huang L."/>
            <person name="Wang Z.W."/>
            <person name="Zhao X."/>
            <person name="Zhong W.Y."/>
            <person name="Peng D.H."/>
            <person name="Ahmad S."/>
            <person name="Lan S."/>
            <person name="Zhang J.S."/>
            <person name="Tsai W.C."/>
            <person name="Van de Peer Y."/>
            <person name="Liu Z.J."/>
        </authorList>
    </citation>
    <scope>NUCLEOTIDE SEQUENCE</scope>
    <source>
        <strain evidence="2">SCP</strain>
    </source>
</reference>
<dbReference type="InterPro" id="IPR009291">
    <property type="entry name" value="Vps62"/>
</dbReference>
<dbReference type="EMBL" id="JAUJYN010000012">
    <property type="protein sequence ID" value="KAK1259435.1"/>
    <property type="molecule type" value="Genomic_DNA"/>
</dbReference>
<evidence type="ECO:0000313" key="2">
    <source>
        <dbReference type="EMBL" id="KAK1259435.1"/>
    </source>
</evidence>
<proteinExistence type="predicted"/>
<comment type="caution">
    <text evidence="2">The sequence shown here is derived from an EMBL/GenBank/DDBJ whole genome shotgun (WGS) entry which is preliminary data.</text>
</comment>
<organism evidence="2 3">
    <name type="scientific">Acorus gramineus</name>
    <name type="common">Dwarf sweet flag</name>
    <dbReference type="NCBI Taxonomy" id="55184"/>
    <lineage>
        <taxon>Eukaryota</taxon>
        <taxon>Viridiplantae</taxon>
        <taxon>Streptophyta</taxon>
        <taxon>Embryophyta</taxon>
        <taxon>Tracheophyta</taxon>
        <taxon>Spermatophyta</taxon>
        <taxon>Magnoliopsida</taxon>
        <taxon>Liliopsida</taxon>
        <taxon>Acoraceae</taxon>
        <taxon>Acorus</taxon>
    </lineage>
</organism>
<evidence type="ECO:0000256" key="1">
    <source>
        <dbReference type="SAM" id="MobiDB-lite"/>
    </source>
</evidence>